<dbReference type="InterPro" id="IPR033120">
    <property type="entry name" value="HOTDOG_ACOT"/>
</dbReference>
<accession>A0A847SD94</accession>
<organism evidence="6 7">
    <name type="scientific">Leeia aquatica</name>
    <dbReference type="NCBI Taxonomy" id="2725557"/>
    <lineage>
        <taxon>Bacteria</taxon>
        <taxon>Pseudomonadati</taxon>
        <taxon>Pseudomonadota</taxon>
        <taxon>Betaproteobacteria</taxon>
        <taxon>Neisseriales</taxon>
        <taxon>Leeiaceae</taxon>
        <taxon>Leeia</taxon>
    </lineage>
</organism>
<evidence type="ECO:0000256" key="1">
    <source>
        <dbReference type="ARBA" id="ARBA00010458"/>
    </source>
</evidence>
<comment type="similarity">
    <text evidence="1">Belongs to the acyl coenzyme A hydrolase family.</text>
</comment>
<proteinExistence type="inferred from homology"/>
<dbReference type="EMBL" id="JABAIM010000002">
    <property type="protein sequence ID" value="NLR75426.1"/>
    <property type="molecule type" value="Genomic_DNA"/>
</dbReference>
<dbReference type="GO" id="GO:0052816">
    <property type="term" value="F:long-chain fatty acyl-CoA hydrolase activity"/>
    <property type="evidence" value="ECO:0007669"/>
    <property type="project" value="TreeGrafter"/>
</dbReference>
<dbReference type="SUPFAM" id="SSF54637">
    <property type="entry name" value="Thioesterase/thiol ester dehydrase-isomerase"/>
    <property type="match status" value="1"/>
</dbReference>
<dbReference type="GO" id="GO:0006637">
    <property type="term" value="P:acyl-CoA metabolic process"/>
    <property type="evidence" value="ECO:0007669"/>
    <property type="project" value="TreeGrafter"/>
</dbReference>
<dbReference type="Proteomes" id="UP000587991">
    <property type="component" value="Unassembled WGS sequence"/>
</dbReference>
<keyword evidence="2 3" id="KW-0378">Hydrolase</keyword>
<comment type="caution">
    <text evidence="6">The sequence shown here is derived from an EMBL/GenBank/DDBJ whole genome shotgun (WGS) entry which is preliminary data.</text>
</comment>
<dbReference type="CDD" id="cd03442">
    <property type="entry name" value="BFIT_BACH"/>
    <property type="match status" value="1"/>
</dbReference>
<feature type="region of interest" description="Disordered" evidence="4">
    <location>
        <begin position="1"/>
        <end position="21"/>
    </location>
</feature>
<name>A0A847SD94_9NEIS</name>
<dbReference type="GO" id="GO:0009062">
    <property type="term" value="P:fatty acid catabolic process"/>
    <property type="evidence" value="ECO:0007669"/>
    <property type="project" value="TreeGrafter"/>
</dbReference>
<evidence type="ECO:0000256" key="2">
    <source>
        <dbReference type="ARBA" id="ARBA00022801"/>
    </source>
</evidence>
<protein>
    <submittedName>
        <fullName evidence="6">Acyl-CoA thioesterase</fullName>
    </submittedName>
</protein>
<dbReference type="RefSeq" id="WP_168877097.1">
    <property type="nucleotide sequence ID" value="NZ_JABAIM010000002.1"/>
</dbReference>
<dbReference type="PANTHER" id="PTHR11049">
    <property type="entry name" value="ACYL COENZYME A THIOESTER HYDROLASE"/>
    <property type="match status" value="1"/>
</dbReference>
<dbReference type="AlphaFoldDB" id="A0A847SD94"/>
<dbReference type="Gene3D" id="3.10.129.10">
    <property type="entry name" value="Hotdog Thioesterase"/>
    <property type="match status" value="1"/>
</dbReference>
<evidence type="ECO:0000313" key="6">
    <source>
        <dbReference type="EMBL" id="NLR75426.1"/>
    </source>
</evidence>
<dbReference type="InterPro" id="IPR040170">
    <property type="entry name" value="Cytosol_ACT"/>
</dbReference>
<sequence length="137" mass="14726">MSTHELTELPPGRQPALRVMPMPRDTNMHGAIFGGWMMGQVDLAGAAEAMMVAQGAVVTVAVNAFQFKEPVFVGDVVSFYTEPLRIGNTSVTIKVEVFAERNPEAVQVVKVTEATLTYVAVGADGKPRTIPPRKTAL</sequence>
<evidence type="ECO:0000259" key="5">
    <source>
        <dbReference type="PROSITE" id="PS51770"/>
    </source>
</evidence>
<dbReference type="GO" id="GO:0005829">
    <property type="term" value="C:cytosol"/>
    <property type="evidence" value="ECO:0007669"/>
    <property type="project" value="TreeGrafter"/>
</dbReference>
<dbReference type="PANTHER" id="PTHR11049:SF5">
    <property type="entry name" value="ACYL-COA THIOESTER HYDROLASE YCIA"/>
    <property type="match status" value="1"/>
</dbReference>
<evidence type="ECO:0000313" key="7">
    <source>
        <dbReference type="Proteomes" id="UP000587991"/>
    </source>
</evidence>
<dbReference type="InterPro" id="IPR029069">
    <property type="entry name" value="HotDog_dom_sf"/>
</dbReference>
<keyword evidence="7" id="KW-1185">Reference proteome</keyword>
<feature type="domain" description="HotDog ACOT-type" evidence="5">
    <location>
        <begin position="11"/>
        <end position="124"/>
    </location>
</feature>
<reference evidence="6 7" key="1">
    <citation type="submission" date="2020-04" db="EMBL/GenBank/DDBJ databases">
        <title>Draft genome of Leeia sp. IMCC25680.</title>
        <authorList>
            <person name="Song J."/>
            <person name="Cho J.-C."/>
        </authorList>
    </citation>
    <scope>NUCLEOTIDE SEQUENCE [LARGE SCALE GENOMIC DNA]</scope>
    <source>
        <strain evidence="6 7">IMCC25680</strain>
    </source>
</reference>
<dbReference type="InterPro" id="IPR006683">
    <property type="entry name" value="Thioestr_dom"/>
</dbReference>
<gene>
    <name evidence="6" type="ORF">HF682_09680</name>
</gene>
<evidence type="ECO:0000256" key="3">
    <source>
        <dbReference type="PROSITE-ProRule" id="PRU01106"/>
    </source>
</evidence>
<dbReference type="PROSITE" id="PS51770">
    <property type="entry name" value="HOTDOG_ACOT"/>
    <property type="match status" value="1"/>
</dbReference>
<dbReference type="Pfam" id="PF03061">
    <property type="entry name" value="4HBT"/>
    <property type="match status" value="1"/>
</dbReference>
<evidence type="ECO:0000256" key="4">
    <source>
        <dbReference type="SAM" id="MobiDB-lite"/>
    </source>
</evidence>